<sequence>MCRVEEVTITRSMLTSVRAARRRYQAYLEKKRKLNAEGEKRGKLSNARQARRKEGNHEIGTGERRN</sequence>
<reference evidence="2 3" key="1">
    <citation type="submission" date="2023-02" db="EMBL/GenBank/DDBJ databases">
        <title>LHISI_Scaffold_Assembly.</title>
        <authorList>
            <person name="Stuart O.P."/>
            <person name="Cleave R."/>
            <person name="Magrath M.J.L."/>
            <person name="Mikheyev A.S."/>
        </authorList>
    </citation>
    <scope>NUCLEOTIDE SEQUENCE [LARGE SCALE GENOMIC DNA]</scope>
    <source>
        <strain evidence="2">Daus_M_001</strain>
        <tissue evidence="2">Leg muscle</tissue>
    </source>
</reference>
<gene>
    <name evidence="2" type="ORF">PR048_004846</name>
</gene>
<feature type="region of interest" description="Disordered" evidence="1">
    <location>
        <begin position="33"/>
        <end position="66"/>
    </location>
</feature>
<feature type="compositionally biased region" description="Basic and acidic residues" evidence="1">
    <location>
        <begin position="52"/>
        <end position="66"/>
    </location>
</feature>
<proteinExistence type="predicted"/>
<evidence type="ECO:0000256" key="1">
    <source>
        <dbReference type="SAM" id="MobiDB-lite"/>
    </source>
</evidence>
<keyword evidence="3" id="KW-1185">Reference proteome</keyword>
<dbReference type="Proteomes" id="UP001159363">
    <property type="component" value="Chromosome 2"/>
</dbReference>
<accession>A0ABQ9I7F8</accession>
<name>A0ABQ9I7F8_9NEOP</name>
<organism evidence="2 3">
    <name type="scientific">Dryococelus australis</name>
    <dbReference type="NCBI Taxonomy" id="614101"/>
    <lineage>
        <taxon>Eukaryota</taxon>
        <taxon>Metazoa</taxon>
        <taxon>Ecdysozoa</taxon>
        <taxon>Arthropoda</taxon>
        <taxon>Hexapoda</taxon>
        <taxon>Insecta</taxon>
        <taxon>Pterygota</taxon>
        <taxon>Neoptera</taxon>
        <taxon>Polyneoptera</taxon>
        <taxon>Phasmatodea</taxon>
        <taxon>Verophasmatodea</taxon>
        <taxon>Anareolatae</taxon>
        <taxon>Phasmatidae</taxon>
        <taxon>Eurycanthinae</taxon>
        <taxon>Dryococelus</taxon>
    </lineage>
</organism>
<dbReference type="EMBL" id="JARBHB010000002">
    <property type="protein sequence ID" value="KAJ8892266.1"/>
    <property type="molecule type" value="Genomic_DNA"/>
</dbReference>
<comment type="caution">
    <text evidence="2">The sequence shown here is derived from an EMBL/GenBank/DDBJ whole genome shotgun (WGS) entry which is preliminary data.</text>
</comment>
<protein>
    <submittedName>
        <fullName evidence="2">Uncharacterized protein</fullName>
    </submittedName>
</protein>
<evidence type="ECO:0000313" key="3">
    <source>
        <dbReference type="Proteomes" id="UP001159363"/>
    </source>
</evidence>
<evidence type="ECO:0000313" key="2">
    <source>
        <dbReference type="EMBL" id="KAJ8892266.1"/>
    </source>
</evidence>